<dbReference type="KEGG" id="ahb:bsdtb5_01550"/>
<organism evidence="2 3">
    <name type="scientific">Anaeromicropila herbilytica</name>
    <dbReference type="NCBI Taxonomy" id="2785025"/>
    <lineage>
        <taxon>Bacteria</taxon>
        <taxon>Bacillati</taxon>
        <taxon>Bacillota</taxon>
        <taxon>Clostridia</taxon>
        <taxon>Lachnospirales</taxon>
        <taxon>Lachnospiraceae</taxon>
        <taxon>Anaeromicropila</taxon>
    </lineage>
</organism>
<dbReference type="EMBL" id="AP024169">
    <property type="protein sequence ID" value="BCN28860.1"/>
    <property type="molecule type" value="Genomic_DNA"/>
</dbReference>
<feature type="signal peptide" evidence="1">
    <location>
        <begin position="1"/>
        <end position="20"/>
    </location>
</feature>
<proteinExistence type="predicted"/>
<reference evidence="2 3" key="1">
    <citation type="submission" date="2020-11" db="EMBL/GenBank/DDBJ databases">
        <title>Draft genome sequencing of a Lachnospiraceae strain isolated from anoxic soil subjected to BSD treatment.</title>
        <authorList>
            <person name="Uek A."/>
            <person name="Tonouchi A."/>
        </authorList>
    </citation>
    <scope>NUCLEOTIDE SEQUENCE [LARGE SCALE GENOMIC DNA]</scope>
    <source>
        <strain evidence="2 3">TB5</strain>
    </source>
</reference>
<evidence type="ECO:0008006" key="4">
    <source>
        <dbReference type="Google" id="ProtNLM"/>
    </source>
</evidence>
<name>A0A7R7EHJ8_9FIRM</name>
<dbReference type="RefSeq" id="WP_271714166.1">
    <property type="nucleotide sequence ID" value="NZ_AP024169.1"/>
</dbReference>
<keyword evidence="1" id="KW-0732">Signal</keyword>
<gene>
    <name evidence="2" type="ORF">bsdtb5_01550</name>
</gene>
<sequence>MVKKMQLICMVVMLVISSGAVDSTKVSASAPRQFEQLEFEKAYNEDMDCDGKVEQVICKQTDVKNDETKKTLTIYINNNIVFEKTLKCQYYTVDLADIDVNDNVQDLFITSRDYSAISLKTFYLQYKDAKLKLIQTITKKNAPKYLNMAIYFFGHISDKASFQLIANRPIGDTIGDYECIIPYKLIKGRIVAVKTNTYDLTPYSKKYVYKAKKKFVTYKSVSKGAVTVFKVDIGEKVRADKVYVSNKGKCYIRIINSKNVKGWIDGSKNDLFVKTPIWD</sequence>
<keyword evidence="3" id="KW-1185">Reference proteome</keyword>
<dbReference type="AlphaFoldDB" id="A0A7R7EHJ8"/>
<evidence type="ECO:0000313" key="3">
    <source>
        <dbReference type="Proteomes" id="UP000595897"/>
    </source>
</evidence>
<feature type="chain" id="PRO_5039166672" description="SH3b domain-containing protein" evidence="1">
    <location>
        <begin position="21"/>
        <end position="279"/>
    </location>
</feature>
<protein>
    <recommendedName>
        <fullName evidence="4">SH3b domain-containing protein</fullName>
    </recommendedName>
</protein>
<evidence type="ECO:0000256" key="1">
    <source>
        <dbReference type="SAM" id="SignalP"/>
    </source>
</evidence>
<evidence type="ECO:0000313" key="2">
    <source>
        <dbReference type="EMBL" id="BCN28860.1"/>
    </source>
</evidence>
<dbReference type="Proteomes" id="UP000595897">
    <property type="component" value="Chromosome"/>
</dbReference>
<accession>A0A7R7EHJ8</accession>